<evidence type="ECO:0008006" key="4">
    <source>
        <dbReference type="Google" id="ProtNLM"/>
    </source>
</evidence>
<feature type="compositionally biased region" description="Low complexity" evidence="1">
    <location>
        <begin position="243"/>
        <end position="256"/>
    </location>
</feature>
<proteinExistence type="predicted"/>
<organism evidence="2 3">
    <name type="scientific">Aureococcus anophagefferens</name>
    <name type="common">Harmful bloom alga</name>
    <dbReference type="NCBI Taxonomy" id="44056"/>
    <lineage>
        <taxon>Eukaryota</taxon>
        <taxon>Sar</taxon>
        <taxon>Stramenopiles</taxon>
        <taxon>Ochrophyta</taxon>
        <taxon>Pelagophyceae</taxon>
        <taxon>Pelagomonadales</taxon>
        <taxon>Pelagomonadaceae</taxon>
        <taxon>Aureococcus</taxon>
    </lineage>
</organism>
<accession>A0ABR1FM42</accession>
<dbReference type="EMBL" id="JBBJCI010000362">
    <property type="protein sequence ID" value="KAK7233313.1"/>
    <property type="molecule type" value="Genomic_DNA"/>
</dbReference>
<feature type="compositionally biased region" description="Basic residues" evidence="1">
    <location>
        <begin position="258"/>
        <end position="269"/>
    </location>
</feature>
<gene>
    <name evidence="2" type="ORF">SO694_00109088</name>
</gene>
<evidence type="ECO:0000256" key="1">
    <source>
        <dbReference type="SAM" id="MobiDB-lite"/>
    </source>
</evidence>
<sequence length="476" mass="52981">MTVTLAQDEVDHELRVELGTRWSTMRLTAVAGGAGDPRAFVEAIAAATAAGVQEDGRRPSASARPSASDDMKIWYAVLGRLVRAAAQKRSRAATVDDNGGESDDTDDDDDEDAAIYEPLGVPSSRWLEAQARRESVVEDDDDDEAVLEEEDDDDDELLEEDDDDEEDASANCRTASTRASDELEDSKRRVEDLEAEKDEAGARAAQRIEELERENERLLSQHLGEPAPAEPAEAAEPAEPEAAELAPAPAEPAEAPAPRRRRGTRRPAKVAHGVNRRLDHGKAVFFQFKPHRSGERSLDPSLGADDEEFEFEILSPFDLLDDDDGSRSLYDGYQAWRRHHSIRTEWEVWNASLADYMRGQQSRYLASLTLLEVDRPNTSVVCALRVQDSPAEYPQPVKFGDAIIVWSPNRDNSDKLSFADRSTASAPVVSNLLKWLSHHRVLSQRVFRTDAADTDQQGPLSYDAMYRKLFQKARVR</sequence>
<feature type="region of interest" description="Disordered" evidence="1">
    <location>
        <begin position="88"/>
        <end position="269"/>
    </location>
</feature>
<name>A0ABR1FM42_AURAN</name>
<feature type="compositionally biased region" description="Basic and acidic residues" evidence="1">
    <location>
        <begin position="179"/>
        <end position="219"/>
    </location>
</feature>
<keyword evidence="3" id="KW-1185">Reference proteome</keyword>
<feature type="compositionally biased region" description="Acidic residues" evidence="1">
    <location>
        <begin position="98"/>
        <end position="114"/>
    </location>
</feature>
<reference evidence="2 3" key="1">
    <citation type="submission" date="2024-03" db="EMBL/GenBank/DDBJ databases">
        <title>Aureococcus anophagefferens CCMP1851 and Kratosvirus quantuckense: Draft genome of a second virus-susceptible host strain in the model system.</title>
        <authorList>
            <person name="Chase E."/>
            <person name="Truchon A.R."/>
            <person name="Schepens W."/>
            <person name="Wilhelm S.W."/>
        </authorList>
    </citation>
    <scope>NUCLEOTIDE SEQUENCE [LARGE SCALE GENOMIC DNA]</scope>
    <source>
        <strain evidence="2 3">CCMP1851</strain>
    </source>
</reference>
<protein>
    <recommendedName>
        <fullName evidence="4">START domain-containing protein</fullName>
    </recommendedName>
</protein>
<dbReference type="Proteomes" id="UP001363151">
    <property type="component" value="Unassembled WGS sequence"/>
</dbReference>
<feature type="compositionally biased region" description="Acidic residues" evidence="1">
    <location>
        <begin position="137"/>
        <end position="168"/>
    </location>
</feature>
<feature type="compositionally biased region" description="Low complexity" evidence="1">
    <location>
        <begin position="225"/>
        <end position="235"/>
    </location>
</feature>
<evidence type="ECO:0000313" key="3">
    <source>
        <dbReference type="Proteomes" id="UP001363151"/>
    </source>
</evidence>
<evidence type="ECO:0000313" key="2">
    <source>
        <dbReference type="EMBL" id="KAK7233313.1"/>
    </source>
</evidence>
<comment type="caution">
    <text evidence="2">The sequence shown here is derived from an EMBL/GenBank/DDBJ whole genome shotgun (WGS) entry which is preliminary data.</text>
</comment>